<evidence type="ECO:0000313" key="2">
    <source>
        <dbReference type="Ensembl" id="ENSPMGP00000019345.1"/>
    </source>
</evidence>
<dbReference type="AlphaFoldDB" id="A0A3B4ARK8"/>
<organism evidence="2 3">
    <name type="scientific">Periophthalmus magnuspinnatus</name>
    <dbReference type="NCBI Taxonomy" id="409849"/>
    <lineage>
        <taxon>Eukaryota</taxon>
        <taxon>Metazoa</taxon>
        <taxon>Chordata</taxon>
        <taxon>Craniata</taxon>
        <taxon>Vertebrata</taxon>
        <taxon>Euteleostomi</taxon>
        <taxon>Actinopterygii</taxon>
        <taxon>Neopterygii</taxon>
        <taxon>Teleostei</taxon>
        <taxon>Neoteleostei</taxon>
        <taxon>Acanthomorphata</taxon>
        <taxon>Gobiaria</taxon>
        <taxon>Gobiiformes</taxon>
        <taxon>Gobioidei</taxon>
        <taxon>Gobiidae</taxon>
        <taxon>Oxudercinae</taxon>
        <taxon>Periophthalmus</taxon>
    </lineage>
</organism>
<protein>
    <recommendedName>
        <fullName evidence="4">Organic solute carrier partner 1a</fullName>
    </recommendedName>
</protein>
<dbReference type="PANTHER" id="PTHR21439">
    <property type="entry name" value="OXIDORED-NITRO DOMAIN-CONTAINING PROTEIN"/>
    <property type="match status" value="1"/>
</dbReference>
<dbReference type="GO" id="GO:0005737">
    <property type="term" value="C:cytoplasm"/>
    <property type="evidence" value="ECO:0007669"/>
    <property type="project" value="TreeGrafter"/>
</dbReference>
<proteinExistence type="predicted"/>
<sequence>MSTCALPLLFINLGGEMLYILEQRLQNTPADGTDKVLNDIVGTLFSKAFLDELFKPQQLYSHRTMKTVLSRLAQGSIMRLNPASMDRLYELIVMTLKYQVILCSAQRDLLLISYNHLDSTKRLVQDTPGVLNQVHEAHRRVIEAYTRLPPGELQLLRQTLLNFCEDFHIRVSLFLKSQIQNPNGRFVLATSGPVPQGVEVPGLIRVFDCRGREVQRCEFPTGGDYISPTREGSFDLYGDRVLRLGLNISVSPEETHTSNTKVTTPTPVFLAKEELNLLSRLMGTLKSESETGSRPGPEKSFRISLFPSDQEVDEDVAAASELAQILGQFTEKQEKQESESETKGAELLALMDELE</sequence>
<dbReference type="InterPro" id="IPR019332">
    <property type="entry name" value="OSCP1"/>
</dbReference>
<name>A0A3B4ARK8_9GOBI</name>
<dbReference type="PANTHER" id="PTHR21439:SF0">
    <property type="entry name" value="PROTEIN OSCP1"/>
    <property type="match status" value="1"/>
</dbReference>
<accession>A0A3B4ARK8</accession>
<dbReference type="Proteomes" id="UP000261520">
    <property type="component" value="Unplaced"/>
</dbReference>
<dbReference type="GO" id="GO:0005886">
    <property type="term" value="C:plasma membrane"/>
    <property type="evidence" value="ECO:0007669"/>
    <property type="project" value="TreeGrafter"/>
</dbReference>
<keyword evidence="3" id="KW-1185">Reference proteome</keyword>
<evidence type="ECO:0000313" key="3">
    <source>
        <dbReference type="Proteomes" id="UP000261520"/>
    </source>
</evidence>
<dbReference type="Ensembl" id="ENSPMGT00000020621.1">
    <property type="protein sequence ID" value="ENSPMGP00000019345.1"/>
    <property type="gene ID" value="ENSPMGG00000015711.1"/>
</dbReference>
<feature type="region of interest" description="Disordered" evidence="1">
    <location>
        <begin position="329"/>
        <end position="355"/>
    </location>
</feature>
<dbReference type="Pfam" id="PF10188">
    <property type="entry name" value="Oscp1"/>
    <property type="match status" value="1"/>
</dbReference>
<evidence type="ECO:0008006" key="4">
    <source>
        <dbReference type="Google" id="ProtNLM"/>
    </source>
</evidence>
<evidence type="ECO:0000256" key="1">
    <source>
        <dbReference type="SAM" id="MobiDB-lite"/>
    </source>
</evidence>
<reference evidence="2" key="1">
    <citation type="submission" date="2025-08" db="UniProtKB">
        <authorList>
            <consortium name="Ensembl"/>
        </authorList>
    </citation>
    <scope>IDENTIFICATION</scope>
</reference>
<reference evidence="2" key="2">
    <citation type="submission" date="2025-09" db="UniProtKB">
        <authorList>
            <consortium name="Ensembl"/>
        </authorList>
    </citation>
    <scope>IDENTIFICATION</scope>
</reference>
<feature type="compositionally biased region" description="Basic and acidic residues" evidence="1">
    <location>
        <begin position="331"/>
        <end position="344"/>
    </location>
</feature>
<dbReference type="STRING" id="409849.ENSPMGP00000019345"/>